<keyword evidence="2 5" id="KW-0812">Transmembrane</keyword>
<dbReference type="Pfam" id="PF13564">
    <property type="entry name" value="DoxX_2"/>
    <property type="match status" value="1"/>
</dbReference>
<evidence type="ECO:0000256" key="4">
    <source>
        <dbReference type="ARBA" id="ARBA00023136"/>
    </source>
</evidence>
<feature type="transmembrane region" description="Helical" evidence="5">
    <location>
        <begin position="99"/>
        <end position="118"/>
    </location>
</feature>
<organism evidence="6 7">
    <name type="scientific">Rhodococcus artemisiae</name>
    <dbReference type="NCBI Taxonomy" id="714159"/>
    <lineage>
        <taxon>Bacteria</taxon>
        <taxon>Bacillati</taxon>
        <taxon>Actinomycetota</taxon>
        <taxon>Actinomycetes</taxon>
        <taxon>Mycobacteriales</taxon>
        <taxon>Nocardiaceae</taxon>
        <taxon>Rhodococcus</taxon>
    </lineage>
</organism>
<comment type="caution">
    <text evidence="6">The sequence shown here is derived from an EMBL/GenBank/DDBJ whole genome shotgun (WGS) entry which is preliminary data.</text>
</comment>
<feature type="transmembrane region" description="Helical" evidence="5">
    <location>
        <begin position="47"/>
        <end position="64"/>
    </location>
</feature>
<keyword evidence="3 5" id="KW-1133">Transmembrane helix</keyword>
<evidence type="ECO:0000256" key="1">
    <source>
        <dbReference type="ARBA" id="ARBA00004141"/>
    </source>
</evidence>
<feature type="transmembrane region" description="Helical" evidence="5">
    <location>
        <begin position="6"/>
        <end position="26"/>
    </location>
</feature>
<sequence>MSLAARILSVVIAVLFTAIGLAKVAALEPMRERAAHAGFGVPAYRRLGVLEVTGAAGLLIGLAVPQVGLAAALGLVLLLVGAFVVHVRAGDGLAEMMPAIVVGTATVACGLLLASEVAS</sequence>
<dbReference type="InterPro" id="IPR032808">
    <property type="entry name" value="DoxX"/>
</dbReference>
<name>A0ABU7L905_9NOCA</name>
<protein>
    <submittedName>
        <fullName evidence="6">DoxX family protein</fullName>
    </submittedName>
</protein>
<dbReference type="Proteomes" id="UP001336020">
    <property type="component" value="Unassembled WGS sequence"/>
</dbReference>
<gene>
    <name evidence="6" type="ORF">Q7514_10835</name>
</gene>
<reference evidence="6 7" key="1">
    <citation type="submission" date="2023-07" db="EMBL/GenBank/DDBJ databases">
        <authorList>
            <person name="Girao M."/>
            <person name="Carvalho M.F."/>
        </authorList>
    </citation>
    <scope>NUCLEOTIDE SEQUENCE [LARGE SCALE GENOMIC DNA]</scope>
    <source>
        <strain evidence="6 7">YIM65754</strain>
    </source>
</reference>
<accession>A0ABU7L905</accession>
<evidence type="ECO:0000313" key="6">
    <source>
        <dbReference type="EMBL" id="MEE2058015.1"/>
    </source>
</evidence>
<evidence type="ECO:0000256" key="3">
    <source>
        <dbReference type="ARBA" id="ARBA00022989"/>
    </source>
</evidence>
<evidence type="ECO:0000256" key="5">
    <source>
        <dbReference type="SAM" id="Phobius"/>
    </source>
</evidence>
<proteinExistence type="predicted"/>
<evidence type="ECO:0000256" key="2">
    <source>
        <dbReference type="ARBA" id="ARBA00022692"/>
    </source>
</evidence>
<evidence type="ECO:0000313" key="7">
    <source>
        <dbReference type="Proteomes" id="UP001336020"/>
    </source>
</evidence>
<feature type="transmembrane region" description="Helical" evidence="5">
    <location>
        <begin position="70"/>
        <end position="87"/>
    </location>
</feature>
<dbReference type="EMBL" id="JAUTXY010000004">
    <property type="protein sequence ID" value="MEE2058015.1"/>
    <property type="molecule type" value="Genomic_DNA"/>
</dbReference>
<comment type="subcellular location">
    <subcellularLocation>
        <location evidence="1">Membrane</location>
        <topology evidence="1">Multi-pass membrane protein</topology>
    </subcellularLocation>
</comment>
<keyword evidence="4 5" id="KW-0472">Membrane</keyword>
<dbReference type="RefSeq" id="WP_330133549.1">
    <property type="nucleotide sequence ID" value="NZ_JAUTXY010000004.1"/>
</dbReference>
<keyword evidence="7" id="KW-1185">Reference proteome</keyword>